<name>A0A1F6FLL3_9BACT</name>
<organism evidence="1 2">
    <name type="scientific">Candidatus Kuenenbacteria bacterium RIFCSPHIGHO2_02_FULL_39_13</name>
    <dbReference type="NCBI Taxonomy" id="1798561"/>
    <lineage>
        <taxon>Bacteria</taxon>
        <taxon>Candidatus Kueneniibacteriota</taxon>
    </lineage>
</organism>
<dbReference type="AlphaFoldDB" id="A0A1F6FLL3"/>
<dbReference type="STRING" id="1798561.A3B87_01105"/>
<dbReference type="EMBL" id="MFMW01000027">
    <property type="protein sequence ID" value="OGG86755.1"/>
    <property type="molecule type" value="Genomic_DNA"/>
</dbReference>
<proteinExistence type="predicted"/>
<protein>
    <recommendedName>
        <fullName evidence="3">ATP-cone domain-containing protein</fullName>
    </recommendedName>
</protein>
<sequence length="97" mass="10823">MSRENFFNIATEISPVDGRVRTKETRKNYTTEGGIVVSKVVRDFVCNKMSGADDEEIDKLVTAIVTKANDRGLVNREKVEDLAKEMLDKAQVEQSGS</sequence>
<gene>
    <name evidence="1" type="ORF">A3B87_01105</name>
</gene>
<evidence type="ECO:0008006" key="3">
    <source>
        <dbReference type="Google" id="ProtNLM"/>
    </source>
</evidence>
<comment type="caution">
    <text evidence="1">The sequence shown here is derived from an EMBL/GenBank/DDBJ whole genome shotgun (WGS) entry which is preliminary data.</text>
</comment>
<accession>A0A1F6FLL3</accession>
<evidence type="ECO:0000313" key="2">
    <source>
        <dbReference type="Proteomes" id="UP000179136"/>
    </source>
</evidence>
<reference evidence="1 2" key="1">
    <citation type="journal article" date="2016" name="Nat. Commun.">
        <title>Thousands of microbial genomes shed light on interconnected biogeochemical processes in an aquifer system.</title>
        <authorList>
            <person name="Anantharaman K."/>
            <person name="Brown C.T."/>
            <person name="Hug L.A."/>
            <person name="Sharon I."/>
            <person name="Castelle C.J."/>
            <person name="Probst A.J."/>
            <person name="Thomas B.C."/>
            <person name="Singh A."/>
            <person name="Wilkins M.J."/>
            <person name="Karaoz U."/>
            <person name="Brodie E.L."/>
            <person name="Williams K.H."/>
            <person name="Hubbard S.S."/>
            <person name="Banfield J.F."/>
        </authorList>
    </citation>
    <scope>NUCLEOTIDE SEQUENCE [LARGE SCALE GENOMIC DNA]</scope>
</reference>
<dbReference type="Proteomes" id="UP000179136">
    <property type="component" value="Unassembled WGS sequence"/>
</dbReference>
<evidence type="ECO:0000313" key="1">
    <source>
        <dbReference type="EMBL" id="OGG86755.1"/>
    </source>
</evidence>